<accession>A0A1E4RSD6</accession>
<evidence type="ECO:0000256" key="2">
    <source>
        <dbReference type="ARBA" id="ARBA00022491"/>
    </source>
</evidence>
<evidence type="ECO:0000256" key="1">
    <source>
        <dbReference type="ARBA" id="ARBA00004123"/>
    </source>
</evidence>
<dbReference type="OrthoDB" id="20886at2759"/>
<feature type="compositionally biased region" description="Polar residues" evidence="6">
    <location>
        <begin position="44"/>
        <end position="53"/>
    </location>
</feature>
<sequence>MPTEDPVIESSLSPPFSTNPDSNHSSGKNESIPEDNHNNHNQDIDSSQVQSGPITKDSPLTDIATSPPVFDLTLGNRDSISSDDHHPRIEHDFFSTNKEGKEGNLRDKSSKKKDRKHSTTGKDSYESSELSDLGEDSEAETDKMDFLDDDHTPNGEKVSDLKALFELTEMAHLKEVDSDDDSDLDNENYQSPLNNDENINKSNAVKEEIDDEDHLALNPKENKEAEEEISKHIDQIKNEVAGSTGINSTSVKRSLSTASHKSGEDDDEENISKKQKTDSIEEDKDVDIPKGTENNDAIESSNDPEKEPDEADPSDNDKMEADNDEPEETTEKTENNGENLDEEKEDDENNEHDSTNNSLLIDQAKKVSKDEDDPEKVSKDEDDQEAEVEDNHEEVEADDDDEVEDDEPTKDKNEDVTQEDIDMDEQRKLAIEELISIESSFAQLRDKLFQDKLSLLEHELQLCLEGSHPELSKIYFKINEFYQDNIKLANANLSYNLKCINTQTVATRTSIHQDYLKQLMDTKNDMITDTTSLWYKINKERNQMDQIVSDYNFSAIPMIPNVTVAANYQEDVSPMPNTNGALTNGVNGSTKPQLNQFPNEYNVDLQENQLSHQAPLTKKAIKQNTLIELVQQRNNVNQQLGILNGLLEFHGLPAAVTSSLSDDKPAAANELLLRKASEDEINDDLRAMGIPI</sequence>
<feature type="compositionally biased region" description="Polar residues" evidence="6">
    <location>
        <begin position="10"/>
        <end position="29"/>
    </location>
</feature>
<organism evidence="7 8">
    <name type="scientific">Hyphopichia burtonii NRRL Y-1933</name>
    <dbReference type="NCBI Taxonomy" id="984485"/>
    <lineage>
        <taxon>Eukaryota</taxon>
        <taxon>Fungi</taxon>
        <taxon>Dikarya</taxon>
        <taxon>Ascomycota</taxon>
        <taxon>Saccharomycotina</taxon>
        <taxon>Pichiomycetes</taxon>
        <taxon>Debaryomycetaceae</taxon>
        <taxon>Hyphopichia</taxon>
    </lineage>
</organism>
<feature type="compositionally biased region" description="Basic and acidic residues" evidence="6">
    <location>
        <begin position="220"/>
        <end position="237"/>
    </location>
</feature>
<dbReference type="GO" id="GO:0005654">
    <property type="term" value="C:nucleoplasm"/>
    <property type="evidence" value="ECO:0007669"/>
    <property type="project" value="UniProtKB-ARBA"/>
</dbReference>
<dbReference type="AlphaFoldDB" id="A0A1E4RSD6"/>
<keyword evidence="8" id="KW-1185">Reference proteome</keyword>
<feature type="compositionally biased region" description="Acidic residues" evidence="6">
    <location>
        <begin position="177"/>
        <end position="186"/>
    </location>
</feature>
<evidence type="ECO:0008006" key="9">
    <source>
        <dbReference type="Google" id="ProtNLM"/>
    </source>
</evidence>
<feature type="region of interest" description="Disordered" evidence="6">
    <location>
        <begin position="173"/>
        <end position="423"/>
    </location>
</feature>
<comment type="subcellular location">
    <subcellularLocation>
        <location evidence="1">Nucleus</location>
    </subcellularLocation>
</comment>
<feature type="compositionally biased region" description="Polar residues" evidence="6">
    <location>
        <begin position="187"/>
        <end position="203"/>
    </location>
</feature>
<gene>
    <name evidence="7" type="ORF">HYPBUDRAFT_151605</name>
</gene>
<dbReference type="SMART" id="SM01401">
    <property type="entry name" value="Sds3"/>
    <property type="match status" value="1"/>
</dbReference>
<dbReference type="Gene3D" id="1.20.5.1500">
    <property type="match status" value="1"/>
</dbReference>
<reference evidence="8" key="1">
    <citation type="submission" date="2016-05" db="EMBL/GenBank/DDBJ databases">
        <title>Comparative genomics of biotechnologically important yeasts.</title>
        <authorList>
            <consortium name="DOE Joint Genome Institute"/>
            <person name="Riley R."/>
            <person name="Haridas S."/>
            <person name="Wolfe K.H."/>
            <person name="Lopes M.R."/>
            <person name="Hittinger C.T."/>
            <person name="Goker M."/>
            <person name="Salamov A."/>
            <person name="Wisecaver J."/>
            <person name="Long T.M."/>
            <person name="Aerts A.L."/>
            <person name="Barry K."/>
            <person name="Choi C."/>
            <person name="Clum A."/>
            <person name="Coughlan A.Y."/>
            <person name="Deshpande S."/>
            <person name="Douglass A.P."/>
            <person name="Hanson S.J."/>
            <person name="Klenk H.-P."/>
            <person name="Labutti K."/>
            <person name="Lapidus A."/>
            <person name="Lindquist E."/>
            <person name="Lipzen A."/>
            <person name="Meier-Kolthoff J.P."/>
            <person name="Ohm R.A."/>
            <person name="Otillar R.P."/>
            <person name="Pangilinan J."/>
            <person name="Peng Y."/>
            <person name="Rokas A."/>
            <person name="Rosa C.A."/>
            <person name="Scheuner C."/>
            <person name="Sibirny A.A."/>
            <person name="Slot J.C."/>
            <person name="Stielow J.B."/>
            <person name="Sun H."/>
            <person name="Kurtzman C.P."/>
            <person name="Blackwell M."/>
            <person name="Grigoriev I.V."/>
            <person name="Jeffries T.W."/>
        </authorList>
    </citation>
    <scope>NUCLEOTIDE SEQUENCE [LARGE SCALE GENOMIC DNA]</scope>
    <source>
        <strain evidence="8">NRRL Y-1933</strain>
    </source>
</reference>
<dbReference type="InterPro" id="IPR013907">
    <property type="entry name" value="Sds3"/>
</dbReference>
<proteinExistence type="predicted"/>
<evidence type="ECO:0000256" key="5">
    <source>
        <dbReference type="ARBA" id="ARBA00023242"/>
    </source>
</evidence>
<feature type="compositionally biased region" description="Basic and acidic residues" evidence="6">
    <location>
        <begin position="34"/>
        <end position="43"/>
    </location>
</feature>
<evidence type="ECO:0000256" key="6">
    <source>
        <dbReference type="SAM" id="MobiDB-lite"/>
    </source>
</evidence>
<dbReference type="EMBL" id="KV454538">
    <property type="protein sequence ID" value="ODV70173.1"/>
    <property type="molecule type" value="Genomic_DNA"/>
</dbReference>
<keyword evidence="3" id="KW-0805">Transcription regulation</keyword>
<feature type="compositionally biased region" description="Acidic residues" evidence="6">
    <location>
        <begin position="339"/>
        <end position="350"/>
    </location>
</feature>
<keyword evidence="4" id="KW-0804">Transcription</keyword>
<keyword evidence="2" id="KW-0678">Repressor</keyword>
<name>A0A1E4RSD6_9ASCO</name>
<evidence type="ECO:0000256" key="4">
    <source>
        <dbReference type="ARBA" id="ARBA00023163"/>
    </source>
</evidence>
<feature type="compositionally biased region" description="Basic and acidic residues" evidence="6">
    <location>
        <begin position="80"/>
        <end position="108"/>
    </location>
</feature>
<dbReference type="GeneID" id="30995130"/>
<feature type="compositionally biased region" description="Acidic residues" evidence="6">
    <location>
        <begin position="380"/>
        <end position="408"/>
    </location>
</feature>
<keyword evidence="5" id="KW-0539">Nucleus</keyword>
<evidence type="ECO:0000313" key="7">
    <source>
        <dbReference type="EMBL" id="ODV70173.1"/>
    </source>
</evidence>
<feature type="compositionally biased region" description="Basic residues" evidence="6">
    <location>
        <begin position="109"/>
        <end position="119"/>
    </location>
</feature>
<evidence type="ECO:0000313" key="8">
    <source>
        <dbReference type="Proteomes" id="UP000095085"/>
    </source>
</evidence>
<feature type="compositionally biased region" description="Basic and acidic residues" evidence="6">
    <location>
        <begin position="140"/>
        <end position="160"/>
    </location>
</feature>
<feature type="compositionally biased region" description="Basic and acidic residues" evidence="6">
    <location>
        <begin position="363"/>
        <end position="379"/>
    </location>
</feature>
<feature type="region of interest" description="Disordered" evidence="6">
    <location>
        <begin position="1"/>
        <end position="160"/>
    </location>
</feature>
<dbReference type="STRING" id="984485.A0A1E4RSD6"/>
<evidence type="ECO:0000256" key="3">
    <source>
        <dbReference type="ARBA" id="ARBA00023015"/>
    </source>
</evidence>
<dbReference type="RefSeq" id="XP_020079240.1">
    <property type="nucleotide sequence ID" value="XM_020220580.1"/>
</dbReference>
<dbReference type="GO" id="GO:0010468">
    <property type="term" value="P:regulation of gene expression"/>
    <property type="evidence" value="ECO:0007669"/>
    <property type="project" value="UniProtKB-ARBA"/>
</dbReference>
<protein>
    <recommendedName>
        <fullName evidence="9">Transcriptional regulatory protein DEP1</fullName>
    </recommendedName>
</protein>
<dbReference type="Pfam" id="PF08598">
    <property type="entry name" value="Sds3"/>
    <property type="match status" value="1"/>
</dbReference>
<feature type="compositionally biased region" description="Polar residues" evidence="6">
    <location>
        <begin position="292"/>
        <end position="301"/>
    </location>
</feature>
<dbReference type="PANTHER" id="PTHR21964">
    <property type="entry name" value="BREAST CANCER METASTASIS-SUPPRESSOR 1"/>
    <property type="match status" value="1"/>
</dbReference>
<feature type="compositionally biased region" description="Basic and acidic residues" evidence="6">
    <location>
        <begin position="270"/>
        <end position="279"/>
    </location>
</feature>
<feature type="compositionally biased region" description="Polar residues" evidence="6">
    <location>
        <begin position="244"/>
        <end position="260"/>
    </location>
</feature>
<dbReference type="Proteomes" id="UP000095085">
    <property type="component" value="Unassembled WGS sequence"/>
</dbReference>